<sequence>MPVPMVRQRAGLQVDPPASSTRDPPVVAIDVGKFGTAYSWKADEHPIPRGVRNLEIEQPREGTVRKSPNSLLVHRENRQVLFGDFAEGCFTGHASPVGGQLFRRFGRQLWLESSWSLDTPVKCSRNRSVVELMEILVYLLNHVRDAALLNLSTAGVPPMTVDGVKWVLTVPASLPEQQQEAMRTAAVMSSLVDDGHDDEHLVFCPEAIAACLAFQDNLSQDSLPWNVGDIYLVVDCGGVTVDLHAVGVCDMEKRELSLMHEGTSGPWGAENADKQFDILLQRFARCAAPEGTTNRAMANFLSSSAKLRIMQAWETSKVGWKDKNDECWINVTEMKDYPLEVTIEGMDRARNNENRHGEQLVGGHGTCFLVLKPAWMKKAFQESIDMISKAMSEQLDKRELQGLTSVVMVGGFSENVLVQQSRATLQTPFRFPEAETKTPGGSTTDQENVRQARTDTFPVVEAVARAAKELAESSKVPGISEVAKLLVKLLDLVEERRNNVAEARETAEWCQGTLHVLTQADRVLRESSSAGAHTLVQKVEDAINDLLQLIHTYKSKNTFVQVVTSKLFKRRKEQLEAVVKQALSDLDFTMGVHMGSNVNEIRSDVSEIGSNVNAVVDVLNRLGSQVADMKHCMSTILKDSRSRTAQPQLFKEPAVSVAESLAEDRRKRRQQKWGEIEIPQEDVHRMDFLGQGGFGEVFSGDYKGKNVAIKIIYVDHGLNGLWFGDNKQKNDRVSAQMAERASSKQKEFMQEVDMMYHLKSPHTVLLHGVITSHRDRLELVMELLEEDLGTYLRNAKEPLPEEDSRRIIGDICAGMAFLHENHTIHGDLKSANVLLDKSDRAKIGDFGTSRTTKHTNSTRLVTHTAGHGTNKMTSQWTAPEVLYGERNSYASDVFSFGVVLWEVMSRKTPWSELAGNDAVFYRVFTMRQRPAIPTGTPLDIEENMKRCWAHLPRNRPDFFYLSRRYPLCNNRTMAADNH</sequence>
<dbReference type="InterPro" id="IPR043129">
    <property type="entry name" value="ATPase_NBD"/>
</dbReference>
<dbReference type="Pfam" id="PF07714">
    <property type="entry name" value="PK_Tyr_Ser-Thr"/>
    <property type="match status" value="1"/>
</dbReference>
<accession>D7FTE4</accession>
<dbReference type="AlphaFoldDB" id="D7FTE4"/>
<evidence type="ECO:0000256" key="1">
    <source>
        <dbReference type="PROSITE-ProRule" id="PRU10141"/>
    </source>
</evidence>
<evidence type="ECO:0000259" key="3">
    <source>
        <dbReference type="PROSITE" id="PS50011"/>
    </source>
</evidence>
<dbReference type="SMART" id="SM00220">
    <property type="entry name" value="S_TKc"/>
    <property type="match status" value="1"/>
</dbReference>
<gene>
    <name evidence="4" type="primary">PK</name>
    <name evidence="4" type="ORF">Esi_0025_0057</name>
</gene>
<evidence type="ECO:0000313" key="4">
    <source>
        <dbReference type="EMBL" id="CBJ48522.1"/>
    </source>
</evidence>
<keyword evidence="5" id="KW-1185">Reference proteome</keyword>
<dbReference type="InterPro" id="IPR001245">
    <property type="entry name" value="Ser-Thr/Tyr_kinase_cat_dom"/>
</dbReference>
<name>D7FTE4_ECTSI</name>
<evidence type="ECO:0000256" key="2">
    <source>
        <dbReference type="SAM" id="MobiDB-lite"/>
    </source>
</evidence>
<feature type="binding site" evidence="1">
    <location>
        <position position="710"/>
    </location>
    <ligand>
        <name>ATP</name>
        <dbReference type="ChEBI" id="CHEBI:30616"/>
    </ligand>
</feature>
<reference evidence="4 5" key="1">
    <citation type="journal article" date="2010" name="Nature">
        <title>The Ectocarpus genome and the independent evolution of multicellularity in brown algae.</title>
        <authorList>
            <person name="Cock J.M."/>
            <person name="Sterck L."/>
            <person name="Rouze P."/>
            <person name="Scornet D."/>
            <person name="Allen A.E."/>
            <person name="Amoutzias G."/>
            <person name="Anthouard V."/>
            <person name="Artiguenave F."/>
            <person name="Aury J.M."/>
            <person name="Badger J.H."/>
            <person name="Beszteri B."/>
            <person name="Billiau K."/>
            <person name="Bonnet E."/>
            <person name="Bothwell J.H."/>
            <person name="Bowler C."/>
            <person name="Boyen C."/>
            <person name="Brownlee C."/>
            <person name="Carrano C.J."/>
            <person name="Charrier B."/>
            <person name="Cho G.Y."/>
            <person name="Coelho S.M."/>
            <person name="Collen J."/>
            <person name="Corre E."/>
            <person name="Da Silva C."/>
            <person name="Delage L."/>
            <person name="Delaroque N."/>
            <person name="Dittami S.M."/>
            <person name="Doulbeau S."/>
            <person name="Elias M."/>
            <person name="Farnham G."/>
            <person name="Gachon C.M."/>
            <person name="Gschloessl B."/>
            <person name="Heesch S."/>
            <person name="Jabbari K."/>
            <person name="Jubin C."/>
            <person name="Kawai H."/>
            <person name="Kimura K."/>
            <person name="Kloareg B."/>
            <person name="Kupper F.C."/>
            <person name="Lang D."/>
            <person name="Le Bail A."/>
            <person name="Leblanc C."/>
            <person name="Lerouge P."/>
            <person name="Lohr M."/>
            <person name="Lopez P.J."/>
            <person name="Martens C."/>
            <person name="Maumus F."/>
            <person name="Michel G."/>
            <person name="Miranda-Saavedra D."/>
            <person name="Morales J."/>
            <person name="Moreau H."/>
            <person name="Motomura T."/>
            <person name="Nagasato C."/>
            <person name="Napoli C.A."/>
            <person name="Nelson D.R."/>
            <person name="Nyvall-Collen P."/>
            <person name="Peters A.F."/>
            <person name="Pommier C."/>
            <person name="Potin P."/>
            <person name="Poulain J."/>
            <person name="Quesneville H."/>
            <person name="Read B."/>
            <person name="Rensing S.A."/>
            <person name="Ritter A."/>
            <person name="Rousvoal S."/>
            <person name="Samanta M."/>
            <person name="Samson G."/>
            <person name="Schroeder D.C."/>
            <person name="Segurens B."/>
            <person name="Strittmatter M."/>
            <person name="Tonon T."/>
            <person name="Tregear J.W."/>
            <person name="Valentin K."/>
            <person name="von Dassow P."/>
            <person name="Yamagishi T."/>
            <person name="Van de Peer Y."/>
            <person name="Wincker P."/>
        </authorList>
    </citation>
    <scope>NUCLEOTIDE SEQUENCE [LARGE SCALE GENOMIC DNA]</scope>
    <source>
        <strain evidence="5">Ec32 / CCAP1310/4</strain>
    </source>
</reference>
<dbReference type="Proteomes" id="UP000002630">
    <property type="component" value="Linkage Group LG11"/>
</dbReference>
<keyword evidence="1" id="KW-0067">ATP-binding</keyword>
<dbReference type="PRINTS" id="PR00109">
    <property type="entry name" value="TYRKINASE"/>
</dbReference>
<dbReference type="SUPFAM" id="SSF53067">
    <property type="entry name" value="Actin-like ATPase domain"/>
    <property type="match status" value="1"/>
</dbReference>
<dbReference type="InterPro" id="IPR017441">
    <property type="entry name" value="Protein_kinase_ATP_BS"/>
</dbReference>
<dbReference type="Gene3D" id="1.10.510.10">
    <property type="entry name" value="Transferase(Phosphotransferase) domain 1"/>
    <property type="match status" value="1"/>
</dbReference>
<dbReference type="PANTHER" id="PTHR44329">
    <property type="entry name" value="SERINE/THREONINE-PROTEIN KINASE TNNI3K-RELATED"/>
    <property type="match status" value="1"/>
</dbReference>
<dbReference type="SUPFAM" id="SSF56112">
    <property type="entry name" value="Protein kinase-like (PK-like)"/>
    <property type="match status" value="1"/>
</dbReference>
<evidence type="ECO:0000313" key="5">
    <source>
        <dbReference type="Proteomes" id="UP000002630"/>
    </source>
</evidence>
<dbReference type="GO" id="GO:0004674">
    <property type="term" value="F:protein serine/threonine kinase activity"/>
    <property type="evidence" value="ECO:0007669"/>
    <property type="project" value="TreeGrafter"/>
</dbReference>
<dbReference type="InterPro" id="IPR000719">
    <property type="entry name" value="Prot_kinase_dom"/>
</dbReference>
<proteinExistence type="predicted"/>
<feature type="domain" description="Protein kinase" evidence="3">
    <location>
        <begin position="683"/>
        <end position="968"/>
    </location>
</feature>
<dbReference type="CDD" id="cd10229">
    <property type="entry name" value="ASKHA_NBD_HSP70_HSPA12"/>
    <property type="match status" value="1"/>
</dbReference>
<dbReference type="InterPro" id="IPR051681">
    <property type="entry name" value="Ser/Thr_Kinases-Pseudokinases"/>
</dbReference>
<dbReference type="InterPro" id="IPR011009">
    <property type="entry name" value="Kinase-like_dom_sf"/>
</dbReference>
<dbReference type="InParanoid" id="D7FTE4"/>
<dbReference type="EMBL" id="FN649736">
    <property type="protein sequence ID" value="CBJ48522.1"/>
    <property type="molecule type" value="Genomic_DNA"/>
</dbReference>
<dbReference type="OrthoDB" id="339325at2759"/>
<feature type="region of interest" description="Disordered" evidence="2">
    <location>
        <begin position="1"/>
        <end position="24"/>
    </location>
</feature>
<dbReference type="PROSITE" id="PS00107">
    <property type="entry name" value="PROTEIN_KINASE_ATP"/>
    <property type="match status" value="1"/>
</dbReference>
<dbReference type="Gene3D" id="3.90.640.10">
    <property type="entry name" value="Actin, Chain A, domain 4"/>
    <property type="match status" value="1"/>
</dbReference>
<dbReference type="GO" id="GO:0005524">
    <property type="term" value="F:ATP binding"/>
    <property type="evidence" value="ECO:0007669"/>
    <property type="project" value="UniProtKB-UniRule"/>
</dbReference>
<dbReference type="EMBL" id="FN648431">
    <property type="protein sequence ID" value="CBJ48522.1"/>
    <property type="molecule type" value="Genomic_DNA"/>
</dbReference>
<dbReference type="PROSITE" id="PS50011">
    <property type="entry name" value="PROTEIN_KINASE_DOM"/>
    <property type="match status" value="1"/>
</dbReference>
<dbReference type="STRING" id="2880.D7FTE4"/>
<protein>
    <recommendedName>
        <fullName evidence="3">Protein kinase domain-containing protein</fullName>
    </recommendedName>
</protein>
<dbReference type="Gene3D" id="3.30.420.40">
    <property type="match status" value="2"/>
</dbReference>
<keyword evidence="1" id="KW-0547">Nucleotide-binding</keyword>
<organism evidence="4 5">
    <name type="scientific">Ectocarpus siliculosus</name>
    <name type="common">Brown alga</name>
    <name type="synonym">Conferva siliculosa</name>
    <dbReference type="NCBI Taxonomy" id="2880"/>
    <lineage>
        <taxon>Eukaryota</taxon>
        <taxon>Sar</taxon>
        <taxon>Stramenopiles</taxon>
        <taxon>Ochrophyta</taxon>
        <taxon>PX clade</taxon>
        <taxon>Phaeophyceae</taxon>
        <taxon>Ectocarpales</taxon>
        <taxon>Ectocarpaceae</taxon>
        <taxon>Ectocarpus</taxon>
    </lineage>
</organism>